<dbReference type="OrthoDB" id="6338748at2759"/>
<dbReference type="Pfam" id="PF11958">
    <property type="entry name" value="DUF3472"/>
    <property type="match status" value="1"/>
</dbReference>
<sequence length="401" mass="45530">MTDIQISFGWNAFQTCSTQTCTYSKIKESGVSKWKDSNIIISLFFYVTVAGVYDISLVSDEIQREAELQVNIPSISYSQIAKFNTDSLNLSLGSIQIDNPGYIKVNFQGTNSLINRKTGQYPKLKTLILSNVENISAISFVQDSFSSHFGRRGPSVHLKYNLESKSKIKYFFNEVTVPKKWDAIGTYAMAIGFSSGYFGMQVNSESERKILFSVWSPQKTDDPSTILAENEVKLLAKGKKTVIKSFGNEGSGGQSYLVYPWVTGVAYQFKLVGYPTKDGYSVFTAYFKDPTKFEDYILIASWKRPKTQTYLERVYSFLENFDPEKGNISRKAYFNNQRAFTNKGKNVKIQSATFTYDETATKQQRYDYDGGVDDINGYYLRNCGFFDKTNVKTGDIFKKTQ</sequence>
<dbReference type="InterPro" id="IPR021862">
    <property type="entry name" value="DUF3472"/>
</dbReference>
<keyword evidence="3" id="KW-1185">Reference proteome</keyword>
<evidence type="ECO:0000313" key="3">
    <source>
        <dbReference type="Proteomes" id="UP000009168"/>
    </source>
</evidence>
<dbReference type="RefSeq" id="XP_001031920.1">
    <property type="nucleotide sequence ID" value="XM_001031920.1"/>
</dbReference>
<feature type="domain" description="DUF5077" evidence="1">
    <location>
        <begin position="6"/>
        <end position="131"/>
    </location>
</feature>
<evidence type="ECO:0000313" key="2">
    <source>
        <dbReference type="EMBL" id="EAR84257.1"/>
    </source>
</evidence>
<dbReference type="KEGG" id="tet:TTHERM_00721900"/>
<dbReference type="GeneID" id="7836245"/>
<dbReference type="EMBL" id="GG662576">
    <property type="protein sequence ID" value="EAR84257.1"/>
    <property type="molecule type" value="Genomic_DNA"/>
</dbReference>
<protein>
    <submittedName>
        <fullName evidence="2">Nematoblast specific protein</fullName>
    </submittedName>
</protein>
<dbReference type="eggNOG" id="ENOG502S4UW">
    <property type="taxonomic scope" value="Eukaryota"/>
</dbReference>
<gene>
    <name evidence="2" type="ORF">TTHERM_00721900</name>
</gene>
<dbReference type="InterPro" id="IPR031712">
    <property type="entry name" value="DUF5077"/>
</dbReference>
<name>Q22FW9_TETTS</name>
<dbReference type="HOGENOM" id="CLU_032971_0_0_1"/>
<dbReference type="AlphaFoldDB" id="Q22FW9"/>
<reference evidence="3" key="1">
    <citation type="journal article" date="2006" name="PLoS Biol.">
        <title>Macronuclear genome sequence of the ciliate Tetrahymena thermophila, a model eukaryote.</title>
        <authorList>
            <person name="Eisen J.A."/>
            <person name="Coyne R.S."/>
            <person name="Wu M."/>
            <person name="Wu D."/>
            <person name="Thiagarajan M."/>
            <person name="Wortman J.R."/>
            <person name="Badger J.H."/>
            <person name="Ren Q."/>
            <person name="Amedeo P."/>
            <person name="Jones K.M."/>
            <person name="Tallon L.J."/>
            <person name="Delcher A.L."/>
            <person name="Salzberg S.L."/>
            <person name="Silva J.C."/>
            <person name="Haas B.J."/>
            <person name="Majoros W.H."/>
            <person name="Farzad M."/>
            <person name="Carlton J.M."/>
            <person name="Smith R.K. Jr."/>
            <person name="Garg J."/>
            <person name="Pearlman R.E."/>
            <person name="Karrer K.M."/>
            <person name="Sun L."/>
            <person name="Manning G."/>
            <person name="Elde N.C."/>
            <person name="Turkewitz A.P."/>
            <person name="Asai D.J."/>
            <person name="Wilkes D.E."/>
            <person name="Wang Y."/>
            <person name="Cai H."/>
            <person name="Collins K."/>
            <person name="Stewart B.A."/>
            <person name="Lee S.R."/>
            <person name="Wilamowska K."/>
            <person name="Weinberg Z."/>
            <person name="Ruzzo W.L."/>
            <person name="Wloga D."/>
            <person name="Gaertig J."/>
            <person name="Frankel J."/>
            <person name="Tsao C.-C."/>
            <person name="Gorovsky M.A."/>
            <person name="Keeling P.J."/>
            <person name="Waller R.F."/>
            <person name="Patron N.J."/>
            <person name="Cherry J.M."/>
            <person name="Stover N.A."/>
            <person name="Krieger C.J."/>
            <person name="del Toro C."/>
            <person name="Ryder H.F."/>
            <person name="Williamson S.C."/>
            <person name="Barbeau R.A."/>
            <person name="Hamilton E.P."/>
            <person name="Orias E."/>
        </authorList>
    </citation>
    <scope>NUCLEOTIDE SEQUENCE [LARGE SCALE GENOMIC DNA]</scope>
    <source>
        <strain evidence="3">SB210</strain>
    </source>
</reference>
<accession>Q22FW9</accession>
<dbReference type="Pfam" id="PF16871">
    <property type="entry name" value="DUF5077"/>
    <property type="match status" value="1"/>
</dbReference>
<evidence type="ECO:0000259" key="1">
    <source>
        <dbReference type="Pfam" id="PF16871"/>
    </source>
</evidence>
<proteinExistence type="predicted"/>
<dbReference type="Proteomes" id="UP000009168">
    <property type="component" value="Unassembled WGS sequence"/>
</dbReference>
<organism evidence="2 3">
    <name type="scientific">Tetrahymena thermophila (strain SB210)</name>
    <dbReference type="NCBI Taxonomy" id="312017"/>
    <lineage>
        <taxon>Eukaryota</taxon>
        <taxon>Sar</taxon>
        <taxon>Alveolata</taxon>
        <taxon>Ciliophora</taxon>
        <taxon>Intramacronucleata</taxon>
        <taxon>Oligohymenophorea</taxon>
        <taxon>Hymenostomatida</taxon>
        <taxon>Tetrahymenina</taxon>
        <taxon>Tetrahymenidae</taxon>
        <taxon>Tetrahymena</taxon>
    </lineage>
</organism>
<dbReference type="InParanoid" id="Q22FW9"/>